<reference evidence="2 3" key="1">
    <citation type="submission" date="2018-06" db="EMBL/GenBank/DDBJ databases">
        <authorList>
            <consortium name="Pathogen Informatics"/>
            <person name="Doyle S."/>
        </authorList>
    </citation>
    <scope>NUCLEOTIDE SEQUENCE [LARGE SCALE GENOMIC DNA]</scope>
    <source>
        <strain evidence="2 3">NCTC11157</strain>
    </source>
</reference>
<keyword evidence="1" id="KW-0812">Transmembrane</keyword>
<organism evidence="2 3">
    <name type="scientific">Prevotella disiens</name>
    <dbReference type="NCBI Taxonomy" id="28130"/>
    <lineage>
        <taxon>Bacteria</taxon>
        <taxon>Pseudomonadati</taxon>
        <taxon>Bacteroidota</taxon>
        <taxon>Bacteroidia</taxon>
        <taxon>Bacteroidales</taxon>
        <taxon>Prevotellaceae</taxon>
        <taxon>Prevotella</taxon>
    </lineage>
</organism>
<evidence type="ECO:0000256" key="1">
    <source>
        <dbReference type="SAM" id="Phobius"/>
    </source>
</evidence>
<evidence type="ECO:0000313" key="2">
    <source>
        <dbReference type="EMBL" id="SUB85705.1"/>
    </source>
</evidence>
<evidence type="ECO:0008006" key="4">
    <source>
        <dbReference type="Google" id="ProtNLM"/>
    </source>
</evidence>
<dbReference type="EMBL" id="UGTL01000001">
    <property type="protein sequence ID" value="SUB85705.1"/>
    <property type="molecule type" value="Genomic_DNA"/>
</dbReference>
<protein>
    <recommendedName>
        <fullName evidence="4">ATP-binding protein</fullName>
    </recommendedName>
</protein>
<feature type="transmembrane region" description="Helical" evidence="1">
    <location>
        <begin position="97"/>
        <end position="115"/>
    </location>
</feature>
<dbReference type="RefSeq" id="WP_021669636.1">
    <property type="nucleotide sequence ID" value="NZ_UGTL01000001.1"/>
</dbReference>
<dbReference type="Proteomes" id="UP000254072">
    <property type="component" value="Unassembled WGS sequence"/>
</dbReference>
<dbReference type="InterPro" id="IPR027417">
    <property type="entry name" value="P-loop_NTPase"/>
</dbReference>
<name>A0A379DZ72_9BACT</name>
<evidence type="ECO:0000313" key="3">
    <source>
        <dbReference type="Proteomes" id="UP000254072"/>
    </source>
</evidence>
<dbReference type="SUPFAM" id="SSF52540">
    <property type="entry name" value="P-loop containing nucleoside triphosphate hydrolases"/>
    <property type="match status" value="1"/>
</dbReference>
<gene>
    <name evidence="2" type="ORF">NCTC11157_01440</name>
</gene>
<dbReference type="OrthoDB" id="9757917at2"/>
<keyword evidence="1" id="KW-0472">Membrane</keyword>
<dbReference type="GeneID" id="91082627"/>
<keyword evidence="1" id="KW-1133">Transmembrane helix</keyword>
<proteinExistence type="predicted"/>
<sequence>MIIIFSIFLALLLWGIIQTTSLTLIIKEVRKANWKEWINIIVGFLKKRAERKVFYTFMATEASLSGLIPQLLRAHISFRYADKEITFLGVLSQNSEWLSFGIAVLIAIAYFLYLWQSNKKKPEEWKKIVEACRLIDEELNFIPTQKWFEEQNIKQIKNLDKRYSENRNFPFEDMDFALASLHITDRFKPLLKEKIEKFRDTLKSFIISTDKEPSCSEISAQCRHLVKKMDSLSGTATSYIELRESVNGFLSIFNNFCYNSESNNRNDIRTKGYFIREDGHALQKVLSNNWIEFKKHHTIIVTGVAGTGKSHLIGDMVTQRKRAHEPSILLLGQHFTASSDPLSQIRELLDIKCRKEKLLKELDNYGKRIGEPVVLFIDAINEGAGDELWNKFLLDFLQSIDSCEYLRLIISFRISDCKNWFYDIAHNSEYAVYQHHGFKGHEREACEYMFSSFGIDQPTWPVYGEEFSNPLFLIKYCRNHEKSHRPLVFANFWTTILEYCDDANHEIAIKFKYNKAQNLVTKALRSVAELMVTTGSRWHLKYQVVMERLAQDAKYTRTPNEFFELLIDEGLLRTDVYDGGVTYVNFGFERIGDYFIAEYLISNTPAKEWFKYNLGNLSEALAILVPSIKNKELIELVEENDKEEAYQSFIDSAMWRDSFTMKGDELICKIKEANKYGLMFEIILSRPYRTDVASNGFALYDMLWNLSMAQRDAIWTVLISDPWSHGRKVLDLARWGCEASNNTLKSIDNQIAKACLETLVWTLSTTWRELRDCATHAIVNILVQHKKLLLPLLEKYYFVNDPYIQERLWCAVYGALLLMQDDKNSCTVAQWVYSNVFVKKHVPEHILVRDYACNIVEFGISRGLDIRIEQGHIKVPFTDGTLPPIPSNDEITAKYDRDWKTVPENERDVYMVQHSILSSMAPEYGVRSYGDFGRYVFQSNLGGFGENVEMLSNWAIHMIFEEYGYDPNVFVHFDKNNDSHNRSHGKIERIGKKYQWIAMYRIMARMLDKYPDKDWSNEWSDPVRRARTIDPTIYPGRKSLHYQSKYKLPDFDISVPKNDLKWLKTWKNMPRIREYVFITDEDGIEWVNLFSYSKFVHEPDDDKALIRDLWTFIQAYVVNKEALSTVRDNLYHIGIEGRSFHENNKIYNVFTREFYWSTAYKNAVSIENHKRIPFSVGHKIFDEIIMEPAYLQYTLSYDDDVSSDDFVNLLLPNEWLFNGLQLKFSNDVGVWVNDKNEIVVLDNYMFSSGHSALLVRKDHLLNYLNANEKIMFWPILTERMIRSRGVGYANHSQNGGCAYMDEKGAIHQKLRCYDPSNIEKKYSKFKSLIIKKTNTVLLWLHKHHLIWLPKNKKEELYYGIDYMYLRNSKIDIFDSIPNVSEWLKKAAESNKIIKKEENIE</sequence>
<accession>A0A379DZ72</accession>